<feature type="compositionally biased region" description="Low complexity" evidence="1">
    <location>
        <begin position="7"/>
        <end position="33"/>
    </location>
</feature>
<accession>A0A9W6XQR0</accession>
<dbReference type="PANTHER" id="PTHR13510">
    <property type="entry name" value="FYVE-FINGER-CONTAINING RAB5 EFFECTOR PROTEIN RABENOSYN-5-RELATED"/>
    <property type="match status" value="1"/>
</dbReference>
<dbReference type="EMBL" id="BSXT01001725">
    <property type="protein sequence ID" value="GMF44726.1"/>
    <property type="molecule type" value="Genomic_DNA"/>
</dbReference>
<dbReference type="Gene3D" id="3.30.530.20">
    <property type="match status" value="1"/>
</dbReference>
<evidence type="ECO:0000313" key="3">
    <source>
        <dbReference type="Proteomes" id="UP001165121"/>
    </source>
</evidence>
<sequence length="573" mass="63790">MQPPSPSARSRLSSVSATMQSSHSDSGASTASSVKFPLPKDHFGQVNVSIEQTEEYRAQVRRRVDSILVDEEIYAARKAAHQPRLDPNDWKFVRSHDEVKMYRRRRRGQAHKTRARPDSIPESSIIAVGRVPGSIEDLLYGNFSITQEEAQTTMAYTHEPTDCALLRVLELDAPEDPLHFLGLKWLLKKMPLQAIVTPRDACFLDAMGVKIDASNRRFGYMVLHSVDILQCPPFDRRRNDIIRGEVFFAGLFRESTPGFVDVMVRGIFDLSGDLPRHAVPLVSMSFISSMLKGVACAEAKKLTLLSRHNSVSGFNLDAVNQDESFAKDAVCSVCIKRSKRLFSSTRLRACRVCGVAICSKCSAKNKRLFLGSDRPCAFAVCCPSCVLEAQQMTGMRPCEQEYSVVADFYLHGPALESYSGALDAAIAQQQYLVSLSASEIDESEWWGDEKTDTGSIPDVVREESPTGAGRATDATLDESWVGRDFMDGYASTLSDVNGFSSSAEEDDDYALNVEAVEQWREPPCEEEMEVKSTSDALAELLRRAASIGSQVQQNDSVMREMQRTREQSRRLEM</sequence>
<evidence type="ECO:0000313" key="2">
    <source>
        <dbReference type="EMBL" id="GMF44726.1"/>
    </source>
</evidence>
<dbReference type="PANTHER" id="PTHR13510:SF44">
    <property type="entry name" value="RABENOSYN-5"/>
    <property type="match status" value="1"/>
</dbReference>
<dbReference type="OrthoDB" id="155196at2759"/>
<dbReference type="InterPro" id="IPR023393">
    <property type="entry name" value="START-like_dom_sf"/>
</dbReference>
<feature type="region of interest" description="Disordered" evidence="1">
    <location>
        <begin position="447"/>
        <end position="472"/>
    </location>
</feature>
<comment type="caution">
    <text evidence="2">The sequence shown here is derived from an EMBL/GenBank/DDBJ whole genome shotgun (WGS) entry which is preliminary data.</text>
</comment>
<feature type="region of interest" description="Disordered" evidence="1">
    <location>
        <begin position="549"/>
        <end position="573"/>
    </location>
</feature>
<feature type="region of interest" description="Disordered" evidence="1">
    <location>
        <begin position="1"/>
        <end position="38"/>
    </location>
</feature>
<feature type="compositionally biased region" description="Basic and acidic residues" evidence="1">
    <location>
        <begin position="557"/>
        <end position="573"/>
    </location>
</feature>
<name>A0A9W6XQR0_9STRA</name>
<organism evidence="2 3">
    <name type="scientific">Phytophthora fragariaefolia</name>
    <dbReference type="NCBI Taxonomy" id="1490495"/>
    <lineage>
        <taxon>Eukaryota</taxon>
        <taxon>Sar</taxon>
        <taxon>Stramenopiles</taxon>
        <taxon>Oomycota</taxon>
        <taxon>Peronosporomycetes</taxon>
        <taxon>Peronosporales</taxon>
        <taxon>Peronosporaceae</taxon>
        <taxon>Phytophthora</taxon>
    </lineage>
</organism>
<dbReference type="SUPFAM" id="SSF55961">
    <property type="entry name" value="Bet v1-like"/>
    <property type="match status" value="1"/>
</dbReference>
<reference evidence="2" key="1">
    <citation type="submission" date="2023-04" db="EMBL/GenBank/DDBJ databases">
        <title>Phytophthora fragariaefolia NBRC 109709.</title>
        <authorList>
            <person name="Ichikawa N."/>
            <person name="Sato H."/>
            <person name="Tonouchi N."/>
        </authorList>
    </citation>
    <scope>NUCLEOTIDE SEQUENCE</scope>
    <source>
        <strain evidence="2">NBRC 109709</strain>
    </source>
</reference>
<protein>
    <submittedName>
        <fullName evidence="2">Unnamed protein product</fullName>
    </submittedName>
</protein>
<evidence type="ECO:0000256" key="1">
    <source>
        <dbReference type="SAM" id="MobiDB-lite"/>
    </source>
</evidence>
<dbReference type="InterPro" id="IPR052727">
    <property type="entry name" value="Rab4/Rab5_effector"/>
</dbReference>
<dbReference type="CDD" id="cd00065">
    <property type="entry name" value="FYVE_like_SF"/>
    <property type="match status" value="1"/>
</dbReference>
<keyword evidence="3" id="KW-1185">Reference proteome</keyword>
<gene>
    <name evidence="2" type="ORF">Pfra01_001571600</name>
</gene>
<dbReference type="AlphaFoldDB" id="A0A9W6XQR0"/>
<proteinExistence type="predicted"/>
<dbReference type="Proteomes" id="UP001165121">
    <property type="component" value="Unassembled WGS sequence"/>
</dbReference>